<dbReference type="STRING" id="1318628.MARLIPOL_02640"/>
<reference evidence="1 2" key="1">
    <citation type="journal article" date="2013" name="Genome Announc.">
        <title>Draft Genome Sequence of the Moderately Halophilic Bacterium Marinobacter lipolyticus Strain SM19.</title>
        <authorList>
            <person name="Papke R.T."/>
            <person name="de la Haba R.R."/>
            <person name="Infante-Dominguez C."/>
            <person name="Perez D."/>
            <person name="Sanchez-Porro C."/>
            <person name="Lapierre P."/>
            <person name="Ventosa A."/>
        </authorList>
    </citation>
    <scope>NUCLEOTIDE SEQUENCE [LARGE SCALE GENOMIC DNA]</scope>
    <source>
        <strain evidence="1 2">SM19</strain>
    </source>
</reference>
<keyword evidence="2" id="KW-1185">Reference proteome</keyword>
<dbReference type="Proteomes" id="UP000016540">
    <property type="component" value="Unassembled WGS sequence"/>
</dbReference>
<dbReference type="EMBL" id="ASAD01000006">
    <property type="protein sequence ID" value="EON93567.1"/>
    <property type="molecule type" value="Genomic_DNA"/>
</dbReference>
<name>R8B4P4_9GAMM</name>
<sequence>MPKESTAHLVKMINQIAANCPYQDDPAAITQATTNHIHKFWAHSMKEDIVTYLEAGGEGLSPAAVEAIRALESRLRPAR</sequence>
<organism evidence="1 2">
    <name type="scientific">Marinobacter lipolyticus SM19</name>
    <dbReference type="NCBI Taxonomy" id="1318628"/>
    <lineage>
        <taxon>Bacteria</taxon>
        <taxon>Pseudomonadati</taxon>
        <taxon>Pseudomonadota</taxon>
        <taxon>Gammaproteobacteria</taxon>
        <taxon>Pseudomonadales</taxon>
        <taxon>Marinobacteraceae</taxon>
        <taxon>Marinobacter</taxon>
    </lineage>
</organism>
<dbReference type="Pfam" id="PF11390">
    <property type="entry name" value="FdsD"/>
    <property type="match status" value="1"/>
</dbReference>
<gene>
    <name evidence="1" type="ORF">MARLIPOL_02640</name>
</gene>
<comment type="caution">
    <text evidence="1">The sequence shown here is derived from an EMBL/GenBank/DDBJ whole genome shotgun (WGS) entry which is preliminary data.</text>
</comment>
<dbReference type="RefSeq" id="WP_012136527.1">
    <property type="nucleotide sequence ID" value="NZ_KE007306.1"/>
</dbReference>
<dbReference type="eggNOG" id="ENOG5032Z86">
    <property type="taxonomic scope" value="Bacteria"/>
</dbReference>
<proteinExistence type="predicted"/>
<protein>
    <submittedName>
        <fullName evidence="1">Formate dehydrogenase subunit delta</fullName>
    </submittedName>
</protein>
<dbReference type="HOGENOM" id="CLU_166802_1_1_6"/>
<evidence type="ECO:0000313" key="1">
    <source>
        <dbReference type="EMBL" id="EON93567.1"/>
    </source>
</evidence>
<evidence type="ECO:0000313" key="2">
    <source>
        <dbReference type="Proteomes" id="UP000016540"/>
    </source>
</evidence>
<accession>R8B4P4</accession>
<dbReference type="OrthoDB" id="8527650at2"/>
<dbReference type="AlphaFoldDB" id="R8B4P4"/>
<dbReference type="PATRIC" id="fig|1318628.3.peg.529"/>
<dbReference type="InterPro" id="IPR021074">
    <property type="entry name" value="Formate_DH_dsu"/>
</dbReference>